<dbReference type="GO" id="GO:0003824">
    <property type="term" value="F:catalytic activity"/>
    <property type="evidence" value="ECO:0007669"/>
    <property type="project" value="UniProtKB-ARBA"/>
</dbReference>
<dbReference type="InterPro" id="IPR029787">
    <property type="entry name" value="Nucleotide_cyclase"/>
</dbReference>
<sequence>MGGVLLVAAVGLALYTLISLRMETMEAGRKTAEVVNLALSEQIELTLEAVDLALKGAKDNLARQGLASYRQDPERLEDMLRDHRIGVPSISALYVTDDRGDMQAYSGFAQARQINISDRDYFLAQAMRRDTGLYISTAHIGRISQRWQIALSRRMESSNGKFLGVVVASIDINYFESFFNAVLPLKGSTAILLRRDGHLLVRAPRVEAAFDRDFRSSELFTQIDQQEYQGTYEATSSIDHRQRLVSFRAGQRFPIISTVSLDKHELLSPWRLNAWRIGLAAAVSIGLIGGLLSVINRQLLQMERQAAALAASEERFHHLVEHGADILLVLDETGKIIEANQQACIGLGYTREALLATNMDQIEISVSSAAPEPLAPEGRPPAISTTEAHYRRAGGEEFPVEVRTSTVHLRGRPLLLIQARDISERKALQELLERAAKYDNLTGLPTRPVFIDRAEQALVVAGRMHRMVGILFIDLDRFKAVNDQLGHAAGDTVLKEAAVRLTDCLRQMDTVCRFGGDEFVVLLPEVESEEDVRIVAEKILIAFEKPFELGVAAMSVTASIGIALFPNHGRDVEELLCHADAAMYQAKQAGRDELRTYHEPPDDVPGGGAV</sequence>
<dbReference type="SMART" id="SM00091">
    <property type="entry name" value="PAS"/>
    <property type="match status" value="1"/>
</dbReference>
<feature type="transmembrane region" description="Helical" evidence="6">
    <location>
        <begin position="274"/>
        <end position="295"/>
    </location>
</feature>
<evidence type="ECO:0000256" key="6">
    <source>
        <dbReference type="SAM" id="Phobius"/>
    </source>
</evidence>
<dbReference type="SUPFAM" id="SSF55073">
    <property type="entry name" value="Nucleotide cyclase"/>
    <property type="match status" value="1"/>
</dbReference>
<dbReference type="Gene3D" id="3.30.450.20">
    <property type="entry name" value="PAS domain"/>
    <property type="match status" value="3"/>
</dbReference>
<dbReference type="NCBIfam" id="TIGR00254">
    <property type="entry name" value="GGDEF"/>
    <property type="match status" value="1"/>
</dbReference>
<dbReference type="NCBIfam" id="TIGR00229">
    <property type="entry name" value="sensory_box"/>
    <property type="match status" value="1"/>
</dbReference>
<feature type="domain" description="PAS" evidence="7">
    <location>
        <begin position="312"/>
        <end position="359"/>
    </location>
</feature>
<dbReference type="Gene3D" id="3.30.70.270">
    <property type="match status" value="1"/>
</dbReference>
<protein>
    <recommendedName>
        <fullName evidence="11">Diguanylate cyclase</fullName>
    </recommendedName>
</protein>
<evidence type="ECO:0000256" key="4">
    <source>
        <dbReference type="ARBA" id="ARBA00022989"/>
    </source>
</evidence>
<keyword evidence="3 6" id="KW-0812">Transmembrane</keyword>
<dbReference type="FunFam" id="3.30.70.270:FF:000001">
    <property type="entry name" value="Diguanylate cyclase domain protein"/>
    <property type="match status" value="1"/>
</dbReference>
<name>A0A5C1E8A0_9RHOO</name>
<evidence type="ECO:0000256" key="5">
    <source>
        <dbReference type="ARBA" id="ARBA00023136"/>
    </source>
</evidence>
<dbReference type="KEGG" id="otr:OTERR_09610"/>
<keyword evidence="5 6" id="KW-0472">Membrane</keyword>
<dbReference type="GO" id="GO:0005886">
    <property type="term" value="C:plasma membrane"/>
    <property type="evidence" value="ECO:0007669"/>
    <property type="project" value="UniProtKB-SubCell"/>
</dbReference>
<dbReference type="AlphaFoldDB" id="A0A5C1E8A0"/>
<reference evidence="9 10" key="1">
    <citation type="submission" date="2017-07" db="EMBL/GenBank/DDBJ databases">
        <title>Complete genome sequence of Oryzomicrobium terrae TPP412.</title>
        <authorList>
            <person name="Chiu L.-W."/>
            <person name="Lo K.-J."/>
            <person name="Tsai Y.-M."/>
            <person name="Lin S.-S."/>
            <person name="Kuo C.-H."/>
            <person name="Liu C.-T."/>
        </authorList>
    </citation>
    <scope>NUCLEOTIDE SEQUENCE [LARGE SCALE GENOMIC DNA]</scope>
    <source>
        <strain evidence="9 10">TPP412</strain>
    </source>
</reference>
<dbReference type="CDD" id="cd12915">
    <property type="entry name" value="PDC2_DGC_like"/>
    <property type="match status" value="1"/>
</dbReference>
<gene>
    <name evidence="9" type="ORF">OTERR_09610</name>
</gene>
<dbReference type="InterPro" id="IPR035965">
    <property type="entry name" value="PAS-like_dom_sf"/>
</dbReference>
<organism evidence="9 10">
    <name type="scientific">Oryzomicrobium terrae</name>
    <dbReference type="NCBI Taxonomy" id="1735038"/>
    <lineage>
        <taxon>Bacteria</taxon>
        <taxon>Pseudomonadati</taxon>
        <taxon>Pseudomonadota</taxon>
        <taxon>Betaproteobacteria</taxon>
        <taxon>Rhodocyclales</taxon>
        <taxon>Rhodocyclaceae</taxon>
        <taxon>Oryzomicrobium</taxon>
    </lineage>
</organism>
<dbReference type="Pfam" id="PF13426">
    <property type="entry name" value="PAS_9"/>
    <property type="match status" value="1"/>
</dbReference>
<dbReference type="InterPro" id="IPR043128">
    <property type="entry name" value="Rev_trsase/Diguanyl_cyclase"/>
</dbReference>
<dbReference type="CDD" id="cd01949">
    <property type="entry name" value="GGDEF"/>
    <property type="match status" value="1"/>
</dbReference>
<dbReference type="PANTHER" id="PTHR46663">
    <property type="entry name" value="DIGUANYLATE CYCLASE DGCT-RELATED"/>
    <property type="match status" value="1"/>
</dbReference>
<feature type="domain" description="GGDEF" evidence="8">
    <location>
        <begin position="466"/>
        <end position="599"/>
    </location>
</feature>
<keyword evidence="10" id="KW-1185">Reference proteome</keyword>
<dbReference type="PANTHER" id="PTHR46663:SF3">
    <property type="entry name" value="SLL0267 PROTEIN"/>
    <property type="match status" value="1"/>
</dbReference>
<dbReference type="PROSITE" id="PS50887">
    <property type="entry name" value="GGDEF"/>
    <property type="match status" value="1"/>
</dbReference>
<accession>A0A5C1E8A0</accession>
<proteinExistence type="predicted"/>
<evidence type="ECO:0000313" key="9">
    <source>
        <dbReference type="EMBL" id="QEL64437.1"/>
    </source>
</evidence>
<evidence type="ECO:0000259" key="8">
    <source>
        <dbReference type="PROSITE" id="PS50887"/>
    </source>
</evidence>
<dbReference type="SMART" id="SM00267">
    <property type="entry name" value="GGDEF"/>
    <property type="match status" value="1"/>
</dbReference>
<dbReference type="CDD" id="cd12914">
    <property type="entry name" value="PDC1_DGC_like"/>
    <property type="match status" value="1"/>
</dbReference>
<dbReference type="EMBL" id="CP022579">
    <property type="protein sequence ID" value="QEL64437.1"/>
    <property type="molecule type" value="Genomic_DNA"/>
</dbReference>
<evidence type="ECO:0000313" key="10">
    <source>
        <dbReference type="Proteomes" id="UP000323671"/>
    </source>
</evidence>
<dbReference type="InterPro" id="IPR052163">
    <property type="entry name" value="DGC-Regulatory_Protein"/>
</dbReference>
<evidence type="ECO:0008006" key="11">
    <source>
        <dbReference type="Google" id="ProtNLM"/>
    </source>
</evidence>
<dbReference type="InterPro" id="IPR000014">
    <property type="entry name" value="PAS"/>
</dbReference>
<dbReference type="SUPFAM" id="SSF55785">
    <property type="entry name" value="PYP-like sensor domain (PAS domain)"/>
    <property type="match status" value="1"/>
</dbReference>
<dbReference type="Pfam" id="PF00990">
    <property type="entry name" value="GGDEF"/>
    <property type="match status" value="1"/>
</dbReference>
<evidence type="ECO:0000259" key="7">
    <source>
        <dbReference type="PROSITE" id="PS50112"/>
    </source>
</evidence>
<dbReference type="Pfam" id="PF02743">
    <property type="entry name" value="dCache_1"/>
    <property type="match status" value="1"/>
</dbReference>
<dbReference type="InterPro" id="IPR000160">
    <property type="entry name" value="GGDEF_dom"/>
</dbReference>
<evidence type="ECO:0000256" key="3">
    <source>
        <dbReference type="ARBA" id="ARBA00022692"/>
    </source>
</evidence>
<dbReference type="CDD" id="cd00130">
    <property type="entry name" value="PAS"/>
    <property type="match status" value="1"/>
</dbReference>
<dbReference type="PROSITE" id="PS50112">
    <property type="entry name" value="PAS"/>
    <property type="match status" value="1"/>
</dbReference>
<dbReference type="InterPro" id="IPR033479">
    <property type="entry name" value="dCache_1"/>
</dbReference>
<evidence type="ECO:0000256" key="1">
    <source>
        <dbReference type="ARBA" id="ARBA00004651"/>
    </source>
</evidence>
<evidence type="ECO:0000256" key="2">
    <source>
        <dbReference type="ARBA" id="ARBA00022475"/>
    </source>
</evidence>
<keyword evidence="4 6" id="KW-1133">Transmembrane helix</keyword>
<dbReference type="Proteomes" id="UP000323671">
    <property type="component" value="Chromosome"/>
</dbReference>
<comment type="subcellular location">
    <subcellularLocation>
        <location evidence="1">Cell membrane</location>
        <topology evidence="1">Multi-pass membrane protein</topology>
    </subcellularLocation>
</comment>
<keyword evidence="2" id="KW-1003">Cell membrane</keyword>